<keyword evidence="6" id="KW-1185">Reference proteome</keyword>
<comment type="similarity">
    <text evidence="1">Belongs to the class-II pyridine nucleotide-disulfide oxidoreductase family.</text>
</comment>
<organism evidence="5 6">
    <name type="scientific">Nepenthes gracilis</name>
    <name type="common">Slender pitcher plant</name>
    <dbReference type="NCBI Taxonomy" id="150966"/>
    <lineage>
        <taxon>Eukaryota</taxon>
        <taxon>Viridiplantae</taxon>
        <taxon>Streptophyta</taxon>
        <taxon>Embryophyta</taxon>
        <taxon>Tracheophyta</taxon>
        <taxon>Spermatophyta</taxon>
        <taxon>Magnoliopsida</taxon>
        <taxon>eudicotyledons</taxon>
        <taxon>Gunneridae</taxon>
        <taxon>Pentapetalae</taxon>
        <taxon>Caryophyllales</taxon>
        <taxon>Nepenthaceae</taxon>
        <taxon>Nepenthes</taxon>
    </lineage>
</organism>
<evidence type="ECO:0000256" key="1">
    <source>
        <dbReference type="ARBA" id="ARBA00009333"/>
    </source>
</evidence>
<feature type="region of interest" description="Disordered" evidence="4">
    <location>
        <begin position="94"/>
        <end position="114"/>
    </location>
</feature>
<reference evidence="5" key="1">
    <citation type="submission" date="2023-05" db="EMBL/GenBank/DDBJ databases">
        <title>Nepenthes gracilis genome sequencing.</title>
        <authorList>
            <person name="Fukushima K."/>
        </authorList>
    </citation>
    <scope>NUCLEOTIDE SEQUENCE</scope>
    <source>
        <strain evidence="5">SING2019-196</strain>
    </source>
</reference>
<comment type="caution">
    <text evidence="5">The sequence shown here is derived from an EMBL/GenBank/DDBJ whole genome shotgun (WGS) entry which is preliminary data.</text>
</comment>
<accession>A0AAD3S8Z6</accession>
<sequence>MANGIPPGGQLTMTTEVENFPGFPDGIVGIELTNRFRKQSARFGTDIITEIVNGVYFSVKPFKVFTNSKSVLADAVVVATGAVAKRLDFLGKTVSGTEESPPALCATAPPDIPQ</sequence>
<keyword evidence="3" id="KW-0560">Oxidoreductase</keyword>
<dbReference type="EMBL" id="BSYO01000006">
    <property type="protein sequence ID" value="GMH06623.1"/>
    <property type="molecule type" value="Genomic_DNA"/>
</dbReference>
<gene>
    <name evidence="5" type="ORF">Nepgr_008463</name>
</gene>
<dbReference type="Proteomes" id="UP001279734">
    <property type="component" value="Unassembled WGS sequence"/>
</dbReference>
<dbReference type="GO" id="GO:0016491">
    <property type="term" value="F:oxidoreductase activity"/>
    <property type="evidence" value="ECO:0007669"/>
    <property type="project" value="UniProtKB-KW"/>
</dbReference>
<dbReference type="GO" id="GO:0097237">
    <property type="term" value="P:cellular response to toxic substance"/>
    <property type="evidence" value="ECO:0007669"/>
    <property type="project" value="UniProtKB-ARBA"/>
</dbReference>
<dbReference type="AlphaFoldDB" id="A0AAD3S8Z6"/>
<evidence type="ECO:0000313" key="5">
    <source>
        <dbReference type="EMBL" id="GMH06623.1"/>
    </source>
</evidence>
<evidence type="ECO:0000256" key="4">
    <source>
        <dbReference type="SAM" id="MobiDB-lite"/>
    </source>
</evidence>
<dbReference type="Gene3D" id="3.50.50.60">
    <property type="entry name" value="FAD/NAD(P)-binding domain"/>
    <property type="match status" value="1"/>
</dbReference>
<protein>
    <submittedName>
        <fullName evidence="5">Uncharacterized protein</fullName>
    </submittedName>
</protein>
<evidence type="ECO:0000256" key="3">
    <source>
        <dbReference type="ARBA" id="ARBA00023002"/>
    </source>
</evidence>
<keyword evidence="2" id="KW-0285">Flavoprotein</keyword>
<dbReference type="InterPro" id="IPR050097">
    <property type="entry name" value="Ferredoxin-NADP_redctase_2"/>
</dbReference>
<evidence type="ECO:0000313" key="6">
    <source>
        <dbReference type="Proteomes" id="UP001279734"/>
    </source>
</evidence>
<name>A0AAD3S8Z6_NEPGR</name>
<dbReference type="PANTHER" id="PTHR48105">
    <property type="entry name" value="THIOREDOXIN REDUCTASE 1-RELATED-RELATED"/>
    <property type="match status" value="1"/>
</dbReference>
<dbReference type="InterPro" id="IPR036188">
    <property type="entry name" value="FAD/NAD-bd_sf"/>
</dbReference>
<dbReference type="SUPFAM" id="SSF51905">
    <property type="entry name" value="FAD/NAD(P)-binding domain"/>
    <property type="match status" value="1"/>
</dbReference>
<evidence type="ECO:0000256" key="2">
    <source>
        <dbReference type="ARBA" id="ARBA00022630"/>
    </source>
</evidence>
<proteinExistence type="inferred from homology"/>
<dbReference type="PRINTS" id="PR00469">
    <property type="entry name" value="PNDRDTASEII"/>
</dbReference>